<keyword evidence="3" id="KW-0732">Signal</keyword>
<dbReference type="EMBL" id="BAAFZP010000001">
    <property type="protein sequence ID" value="GAB1583397.1"/>
    <property type="molecule type" value="Genomic_DNA"/>
</dbReference>
<reference evidence="4 5" key="1">
    <citation type="submission" date="2024-10" db="EMBL/GenBank/DDBJ databases">
        <title>Isolation, draft genome sequencing and identification of Phyllobacterium sp. NSA23, isolated from leaf soil.</title>
        <authorList>
            <person name="Akita H."/>
        </authorList>
    </citation>
    <scope>NUCLEOTIDE SEQUENCE [LARGE SCALE GENOMIC DNA]</scope>
    <source>
        <strain evidence="4 5">NSA23</strain>
    </source>
</reference>
<keyword evidence="5" id="KW-1185">Reference proteome</keyword>
<feature type="transmembrane region" description="Helical" evidence="2">
    <location>
        <begin position="59"/>
        <end position="79"/>
    </location>
</feature>
<organism evidence="4 5">
    <name type="scientific">Phyllobacterium phragmitis</name>
    <dbReference type="NCBI Taxonomy" id="2670329"/>
    <lineage>
        <taxon>Bacteria</taxon>
        <taxon>Pseudomonadati</taxon>
        <taxon>Pseudomonadota</taxon>
        <taxon>Alphaproteobacteria</taxon>
        <taxon>Hyphomicrobiales</taxon>
        <taxon>Phyllobacteriaceae</taxon>
        <taxon>Phyllobacterium</taxon>
    </lineage>
</organism>
<keyword evidence="2" id="KW-0812">Transmembrane</keyword>
<proteinExistence type="predicted"/>
<evidence type="ECO:0000256" key="2">
    <source>
        <dbReference type="SAM" id="Phobius"/>
    </source>
</evidence>
<evidence type="ECO:0000256" key="3">
    <source>
        <dbReference type="SAM" id="SignalP"/>
    </source>
</evidence>
<sequence length="108" mass="11124">MSGKTVMLSKWTRSALKLAAAAAIGLALQSTASFAANETPIEGVLQWIIDTLEGGIAKSFAIIAVSFLGFLAMTGRLSWQLAGSIIIGIALVFGAEKLVDAIRTTAGA</sequence>
<comment type="caution">
    <text evidence="4">The sequence shown here is derived from an EMBL/GenBank/DDBJ whole genome shotgun (WGS) entry which is preliminary data.</text>
</comment>
<evidence type="ECO:0000256" key="1">
    <source>
        <dbReference type="ARBA" id="ARBA00004141"/>
    </source>
</evidence>
<dbReference type="Proteomes" id="UP001628091">
    <property type="component" value="Unassembled WGS sequence"/>
</dbReference>
<evidence type="ECO:0008006" key="6">
    <source>
        <dbReference type="Google" id="ProtNLM"/>
    </source>
</evidence>
<keyword evidence="2" id="KW-1133">Transmembrane helix</keyword>
<dbReference type="InterPro" id="IPR007039">
    <property type="entry name" value="TrbC/VirB2"/>
</dbReference>
<feature type="signal peptide" evidence="3">
    <location>
        <begin position="1"/>
        <end position="35"/>
    </location>
</feature>
<evidence type="ECO:0000313" key="4">
    <source>
        <dbReference type="EMBL" id="GAB1583397.1"/>
    </source>
</evidence>
<feature type="chain" id="PRO_5046574999" description="VIRB2 type IV secretion" evidence="3">
    <location>
        <begin position="36"/>
        <end position="108"/>
    </location>
</feature>
<protein>
    <recommendedName>
        <fullName evidence="6">VIRB2 type IV secretion</fullName>
    </recommendedName>
</protein>
<dbReference type="Pfam" id="PF04956">
    <property type="entry name" value="TrbC"/>
    <property type="match status" value="1"/>
</dbReference>
<comment type="subcellular location">
    <subcellularLocation>
        <location evidence="1">Membrane</location>
        <topology evidence="1">Multi-pass membrane protein</topology>
    </subcellularLocation>
</comment>
<accession>A0ABQ0H3B2</accession>
<keyword evidence="2" id="KW-0472">Membrane</keyword>
<evidence type="ECO:0000313" key="5">
    <source>
        <dbReference type="Proteomes" id="UP001628091"/>
    </source>
</evidence>
<name>A0ABQ0H3B2_9HYPH</name>
<gene>
    <name evidence="4" type="ORF">PPNSA23_33400</name>
</gene>